<reference evidence="1" key="1">
    <citation type="submission" date="2021-08" db="EMBL/GenBank/DDBJ databases">
        <title>Novel anaerobic bacterium isolated from sea squirt in East Sea, Republic of Korea.</title>
        <authorList>
            <person name="Nguyen T.H."/>
            <person name="Li Z."/>
            <person name="Lee Y.-J."/>
            <person name="Ko J."/>
            <person name="Kim S.-G."/>
        </authorList>
    </citation>
    <scope>NUCLEOTIDE SEQUENCE</scope>
    <source>
        <strain evidence="1">KCTC 25031</strain>
    </source>
</reference>
<keyword evidence="2" id="KW-1185">Reference proteome</keyword>
<evidence type="ECO:0000313" key="1">
    <source>
        <dbReference type="EMBL" id="QZE13874.1"/>
    </source>
</evidence>
<name>A0AC61NEA3_9BACT</name>
<sequence length="272" mass="29810">MKKEIALVLGGGGAKGLAHIGAIRALEELGYSIKEVVGTSIGALVGGAYCAGGLDEMEKKMRSMTKTDYLKLVDFTLGKEGWVKGDRIFEIMEKEIISDQNVGNLSIPFTAIATDLNSNEIAPFRNGSLFQAIRASISIPEFFVPVHQDGMKLVDGGLLSPLPIEFVQNKDLPVFAVNLSGKPTAKAEVIKESSENRIIPKIHLPSLKIVSVDILTSSIELMLMKISEQTIELRKPEQVISIPWNSCLFHEFYKAESQIELGYTIAIQQFKS</sequence>
<dbReference type="EMBL" id="CP081303">
    <property type="protein sequence ID" value="QZE13874.1"/>
    <property type="molecule type" value="Genomic_DNA"/>
</dbReference>
<protein>
    <submittedName>
        <fullName evidence="1">Patatin-like phospholipase family protein</fullName>
    </submittedName>
</protein>
<accession>A0AC61NEA3</accession>
<evidence type="ECO:0000313" key="2">
    <source>
        <dbReference type="Proteomes" id="UP000826212"/>
    </source>
</evidence>
<proteinExistence type="predicted"/>
<organism evidence="1 2">
    <name type="scientific">Halosquirtibacter laminarini</name>
    <dbReference type="NCBI Taxonomy" id="3374600"/>
    <lineage>
        <taxon>Bacteria</taxon>
        <taxon>Pseudomonadati</taxon>
        <taxon>Bacteroidota</taxon>
        <taxon>Bacteroidia</taxon>
        <taxon>Marinilabiliales</taxon>
        <taxon>Prolixibacteraceae</taxon>
        <taxon>Halosquirtibacter</taxon>
    </lineage>
</organism>
<gene>
    <name evidence="1" type="ORF">K4L44_15195</name>
</gene>
<dbReference type="Proteomes" id="UP000826212">
    <property type="component" value="Chromosome"/>
</dbReference>